<keyword evidence="1" id="KW-0732">Signal</keyword>
<keyword evidence="4" id="KW-1185">Reference proteome</keyword>
<evidence type="ECO:0000313" key="3">
    <source>
        <dbReference type="EMBL" id="GAA4462097.1"/>
    </source>
</evidence>
<dbReference type="InterPro" id="IPR029030">
    <property type="entry name" value="Caspase-like_dom_sf"/>
</dbReference>
<dbReference type="Pfam" id="PF00656">
    <property type="entry name" value="Peptidase_C14"/>
    <property type="match status" value="1"/>
</dbReference>
<dbReference type="RefSeq" id="WP_345246005.1">
    <property type="nucleotide sequence ID" value="NZ_BAABHD010000067.1"/>
</dbReference>
<dbReference type="Proteomes" id="UP001501175">
    <property type="component" value="Unassembled WGS sequence"/>
</dbReference>
<dbReference type="SUPFAM" id="SSF52129">
    <property type="entry name" value="Caspase-like"/>
    <property type="match status" value="1"/>
</dbReference>
<feature type="signal peptide" evidence="1">
    <location>
        <begin position="1"/>
        <end position="23"/>
    </location>
</feature>
<organism evidence="3 4">
    <name type="scientific">Nibrella saemangeumensis</name>
    <dbReference type="NCBI Taxonomy" id="1084526"/>
    <lineage>
        <taxon>Bacteria</taxon>
        <taxon>Pseudomonadati</taxon>
        <taxon>Bacteroidota</taxon>
        <taxon>Cytophagia</taxon>
        <taxon>Cytophagales</taxon>
        <taxon>Spirosomataceae</taxon>
        <taxon>Nibrella</taxon>
    </lineage>
</organism>
<comment type="caution">
    <text evidence="3">The sequence shown here is derived from an EMBL/GenBank/DDBJ whole genome shotgun (WGS) entry which is preliminary data.</text>
</comment>
<sequence>MKTLFLLLTGLLLTGTVAGQRTATVSSAQSNWVSISKTPPVIAWKAPEAIRTTVTQAAVTVKACIQSADTVLTYQVLHNGRPAGGLQRGYKRVVCGQEITADLQLAPGTNELLIKATNSVGTTTSELRIITFLVEKSPTALQPAAQKRLALVLANSTYKRQALKNPVNDGRLMKTQLENLGFTVTYKENLPLQELENTISDFLGSLSGNNIGLVYYAGHGLMVNGDNYLQPVDADPARESDVRFKCYSMHQLIAGMEDANRNGTNLIFWDACRNNPYRSWRRGPDDRVYAPMHPATGTYIMYATRPGQTADDGDEQNGLFTSELVKHINKPNVDLYDLPDLIDQGLQERGYYQRPYHEGDLRGRFYFLRAN</sequence>
<dbReference type="PROSITE" id="PS50208">
    <property type="entry name" value="CASPASE_P20"/>
    <property type="match status" value="1"/>
</dbReference>
<gene>
    <name evidence="3" type="ORF">GCM10023189_38350</name>
</gene>
<dbReference type="Gene3D" id="2.60.40.10">
    <property type="entry name" value="Immunoglobulins"/>
    <property type="match status" value="1"/>
</dbReference>
<evidence type="ECO:0000259" key="2">
    <source>
        <dbReference type="PROSITE" id="PS50208"/>
    </source>
</evidence>
<feature type="domain" description="Caspase family p20" evidence="2">
    <location>
        <begin position="146"/>
        <end position="220"/>
    </location>
</feature>
<dbReference type="InterPro" id="IPR052039">
    <property type="entry name" value="Caspase-related_regulators"/>
</dbReference>
<dbReference type="PANTHER" id="PTHR22576:SF37">
    <property type="entry name" value="MUCOSA-ASSOCIATED LYMPHOID TISSUE LYMPHOMA TRANSLOCATION PROTEIN 1"/>
    <property type="match status" value="1"/>
</dbReference>
<dbReference type="InterPro" id="IPR011600">
    <property type="entry name" value="Pept_C14_caspase"/>
</dbReference>
<dbReference type="EMBL" id="BAABHD010000067">
    <property type="protein sequence ID" value="GAA4462097.1"/>
    <property type="molecule type" value="Genomic_DNA"/>
</dbReference>
<evidence type="ECO:0000313" key="4">
    <source>
        <dbReference type="Proteomes" id="UP001501175"/>
    </source>
</evidence>
<dbReference type="Gene3D" id="3.40.50.1460">
    <property type="match status" value="1"/>
</dbReference>
<dbReference type="PANTHER" id="PTHR22576">
    <property type="entry name" value="MUCOSA ASSOCIATED LYMPHOID TISSUE LYMPHOMA TRANSLOCATION PROTEIN 1/PARACASPASE"/>
    <property type="match status" value="1"/>
</dbReference>
<name>A0ABP8NA94_9BACT</name>
<reference evidence="4" key="1">
    <citation type="journal article" date="2019" name="Int. J. Syst. Evol. Microbiol.">
        <title>The Global Catalogue of Microorganisms (GCM) 10K type strain sequencing project: providing services to taxonomists for standard genome sequencing and annotation.</title>
        <authorList>
            <consortium name="The Broad Institute Genomics Platform"/>
            <consortium name="The Broad Institute Genome Sequencing Center for Infectious Disease"/>
            <person name="Wu L."/>
            <person name="Ma J."/>
        </authorList>
    </citation>
    <scope>NUCLEOTIDE SEQUENCE [LARGE SCALE GENOMIC DNA]</scope>
    <source>
        <strain evidence="4">JCM 17927</strain>
    </source>
</reference>
<dbReference type="InterPro" id="IPR001309">
    <property type="entry name" value="Pept_C14_p20"/>
</dbReference>
<protein>
    <recommendedName>
        <fullName evidence="2">Caspase family p20 domain-containing protein</fullName>
    </recommendedName>
</protein>
<dbReference type="InterPro" id="IPR013783">
    <property type="entry name" value="Ig-like_fold"/>
</dbReference>
<evidence type="ECO:0000256" key="1">
    <source>
        <dbReference type="SAM" id="SignalP"/>
    </source>
</evidence>
<feature type="chain" id="PRO_5046180568" description="Caspase family p20 domain-containing protein" evidence="1">
    <location>
        <begin position="24"/>
        <end position="371"/>
    </location>
</feature>
<accession>A0ABP8NA94</accession>
<proteinExistence type="predicted"/>